<dbReference type="EMBL" id="BAAANS010000007">
    <property type="protein sequence ID" value="GAA2091041.1"/>
    <property type="molecule type" value="Genomic_DNA"/>
</dbReference>
<dbReference type="InterPro" id="IPR000182">
    <property type="entry name" value="GNAT_dom"/>
</dbReference>
<evidence type="ECO:0000259" key="1">
    <source>
        <dbReference type="PROSITE" id="PS51186"/>
    </source>
</evidence>
<dbReference type="RefSeq" id="WP_344551091.1">
    <property type="nucleotide sequence ID" value="NZ_BAAANS010000007.1"/>
</dbReference>
<dbReference type="Gene3D" id="3.40.630.30">
    <property type="match status" value="1"/>
</dbReference>
<organism evidence="2 3">
    <name type="scientific">Kitasatospora saccharophila</name>
    <dbReference type="NCBI Taxonomy" id="407973"/>
    <lineage>
        <taxon>Bacteria</taxon>
        <taxon>Bacillati</taxon>
        <taxon>Actinomycetota</taxon>
        <taxon>Actinomycetes</taxon>
        <taxon>Kitasatosporales</taxon>
        <taxon>Streptomycetaceae</taxon>
        <taxon>Kitasatospora</taxon>
    </lineage>
</organism>
<sequence>MRLTWDWMSPVVTVPFVPTLGPVHPDALTPGLFADVIDIAGTGRFLAYDKDRRWSDTKDETILPLDLVHRPDLTLIPTLSTRGTGTLKVHLYGDPTDGHQEEAADLAAKLAAAHNAARARVLSFQAPGQAASTAAEACTRLQLREFTPDRPTVQPDAVQPLEAHPEAVQATFADFADELAGDGFAFLHSRMQTGTVGPVLVTVADDGRVVGAIGPMETMPDSADRPRLLPQYFGVLPDLRGHGHGRALWRAAMHWGHTHGADYQLLQTEIGGASDGLCRSEGLTDLGLVHADTL</sequence>
<reference evidence="2 3" key="1">
    <citation type="journal article" date="2019" name="Int. J. Syst. Evol. Microbiol.">
        <title>The Global Catalogue of Microorganisms (GCM) 10K type strain sequencing project: providing services to taxonomists for standard genome sequencing and annotation.</title>
        <authorList>
            <consortium name="The Broad Institute Genomics Platform"/>
            <consortium name="The Broad Institute Genome Sequencing Center for Infectious Disease"/>
            <person name="Wu L."/>
            <person name="Ma J."/>
        </authorList>
    </citation>
    <scope>NUCLEOTIDE SEQUENCE [LARGE SCALE GENOMIC DNA]</scope>
    <source>
        <strain evidence="2 3">JCM 14559</strain>
    </source>
</reference>
<dbReference type="CDD" id="cd04301">
    <property type="entry name" value="NAT_SF"/>
    <property type="match status" value="1"/>
</dbReference>
<feature type="domain" description="N-acetyltransferase" evidence="1">
    <location>
        <begin position="156"/>
        <end position="294"/>
    </location>
</feature>
<proteinExistence type="predicted"/>
<comment type="caution">
    <text evidence="2">The sequence shown here is derived from an EMBL/GenBank/DDBJ whole genome shotgun (WGS) entry which is preliminary data.</text>
</comment>
<dbReference type="PROSITE" id="PS51186">
    <property type="entry name" value="GNAT"/>
    <property type="match status" value="1"/>
</dbReference>
<dbReference type="InterPro" id="IPR016181">
    <property type="entry name" value="Acyl_CoA_acyltransferase"/>
</dbReference>
<accession>A0ABN2WI31</accession>
<name>A0ABN2WI31_9ACTN</name>
<dbReference type="Pfam" id="PF00583">
    <property type="entry name" value="Acetyltransf_1"/>
    <property type="match status" value="1"/>
</dbReference>
<keyword evidence="3" id="KW-1185">Reference proteome</keyword>
<gene>
    <name evidence="2" type="ORF">GCM10009759_15260</name>
</gene>
<evidence type="ECO:0000313" key="2">
    <source>
        <dbReference type="EMBL" id="GAA2091041.1"/>
    </source>
</evidence>
<dbReference type="Proteomes" id="UP001500897">
    <property type="component" value="Unassembled WGS sequence"/>
</dbReference>
<protein>
    <recommendedName>
        <fullName evidence="1">N-acetyltransferase domain-containing protein</fullName>
    </recommendedName>
</protein>
<dbReference type="SUPFAM" id="SSF55729">
    <property type="entry name" value="Acyl-CoA N-acyltransferases (Nat)"/>
    <property type="match status" value="1"/>
</dbReference>
<evidence type="ECO:0000313" key="3">
    <source>
        <dbReference type="Proteomes" id="UP001500897"/>
    </source>
</evidence>